<name>A0A381F6A5_9FLAO</name>
<dbReference type="InterPro" id="IPR011466">
    <property type="entry name" value="DUF1572"/>
</dbReference>
<dbReference type="Gene3D" id="1.20.120.450">
    <property type="entry name" value="dinb family like domain"/>
    <property type="match status" value="1"/>
</dbReference>
<dbReference type="EMBL" id="UFVS01000001">
    <property type="protein sequence ID" value="SUX42129.1"/>
    <property type="molecule type" value="Genomic_DNA"/>
</dbReference>
<accession>A0A381F6A5</accession>
<dbReference type="Pfam" id="PF07609">
    <property type="entry name" value="DUF1572"/>
    <property type="match status" value="1"/>
</dbReference>
<keyword evidence="1" id="KW-0175">Coiled coil</keyword>
<sequence>MTESIKSLFTRDLNQLKKEIESYQNEEAIWKIDKDILNSAGNLSLHLVGNINHFIGAILGNSGYVRNRELEFSLKNIPKTELILQIEKTIEVVHSSLDQLSEEDLKKEYPIQALGYPMTTEYFLIHLFGHLNYHLGQINYHRRLLGVE</sequence>
<feature type="coiled-coil region" evidence="1">
    <location>
        <begin position="6"/>
        <end position="33"/>
    </location>
</feature>
<dbReference type="AlphaFoldDB" id="A0A381F6A5"/>
<evidence type="ECO:0000256" key="1">
    <source>
        <dbReference type="SAM" id="Coils"/>
    </source>
</evidence>
<dbReference type="GeneID" id="303672402"/>
<dbReference type="SUPFAM" id="SSF109854">
    <property type="entry name" value="DinB/YfiT-like putative metalloenzymes"/>
    <property type="match status" value="1"/>
</dbReference>
<evidence type="ECO:0000313" key="2">
    <source>
        <dbReference type="EMBL" id="SIQ74821.1"/>
    </source>
</evidence>
<gene>
    <name evidence="3" type="ORF">NCTC13560_00946</name>
    <name evidence="2" type="ORF">SAMN05421682_10811</name>
</gene>
<dbReference type="InterPro" id="IPR034660">
    <property type="entry name" value="DinB/YfiT-like"/>
</dbReference>
<protein>
    <submittedName>
        <fullName evidence="3">Protein of uncharacterized function (DUF1572)</fullName>
    </submittedName>
</protein>
<dbReference type="Proteomes" id="UP000255231">
    <property type="component" value="Unassembled WGS sequence"/>
</dbReference>
<organism evidence="3 5">
    <name type="scientific">Chryseobacterium indoltheticum</name>
    <dbReference type="NCBI Taxonomy" id="254"/>
    <lineage>
        <taxon>Bacteria</taxon>
        <taxon>Pseudomonadati</taxon>
        <taxon>Bacteroidota</taxon>
        <taxon>Flavobacteriia</taxon>
        <taxon>Flavobacteriales</taxon>
        <taxon>Weeksellaceae</taxon>
        <taxon>Chryseobacterium group</taxon>
        <taxon>Chryseobacterium</taxon>
    </lineage>
</organism>
<keyword evidence="4" id="KW-1185">Reference proteome</keyword>
<evidence type="ECO:0000313" key="5">
    <source>
        <dbReference type="Proteomes" id="UP000255231"/>
    </source>
</evidence>
<dbReference type="RefSeq" id="WP_174565099.1">
    <property type="nucleotide sequence ID" value="NZ_CP033929.1"/>
</dbReference>
<evidence type="ECO:0000313" key="3">
    <source>
        <dbReference type="EMBL" id="SUX42129.1"/>
    </source>
</evidence>
<reference evidence="2 4" key="1">
    <citation type="submission" date="2017-01" db="EMBL/GenBank/DDBJ databases">
        <authorList>
            <person name="Varghese N."/>
            <person name="Submissions S."/>
        </authorList>
    </citation>
    <scope>NUCLEOTIDE SEQUENCE [LARGE SCALE GENOMIC DNA]</scope>
    <source>
        <strain evidence="2 4">ATCC 27950</strain>
    </source>
</reference>
<proteinExistence type="predicted"/>
<evidence type="ECO:0000313" key="4">
    <source>
        <dbReference type="Proteomes" id="UP000185725"/>
    </source>
</evidence>
<reference evidence="3 5" key="2">
    <citation type="submission" date="2018-06" db="EMBL/GenBank/DDBJ databases">
        <authorList>
            <consortium name="Pathogen Informatics"/>
            <person name="Doyle S."/>
        </authorList>
    </citation>
    <scope>NUCLEOTIDE SEQUENCE [LARGE SCALE GENOMIC DNA]</scope>
    <source>
        <strain evidence="3 5">NCTC13560</strain>
    </source>
</reference>
<dbReference type="EMBL" id="FTMF01000008">
    <property type="protein sequence ID" value="SIQ74821.1"/>
    <property type="molecule type" value="Genomic_DNA"/>
</dbReference>
<dbReference type="Proteomes" id="UP000185725">
    <property type="component" value="Unassembled WGS sequence"/>
</dbReference>